<evidence type="ECO:0000313" key="3">
    <source>
        <dbReference type="Proteomes" id="UP000054560"/>
    </source>
</evidence>
<dbReference type="GO" id="GO:0006429">
    <property type="term" value="P:leucyl-tRNA aminoacylation"/>
    <property type="evidence" value="ECO:0007669"/>
    <property type="project" value="InterPro"/>
</dbReference>
<dbReference type="InterPro" id="IPR014729">
    <property type="entry name" value="Rossmann-like_a/b/a_fold"/>
</dbReference>
<gene>
    <name evidence="2" type="ORF">SARC_18160</name>
</gene>
<dbReference type="GO" id="GO:0005524">
    <property type="term" value="F:ATP binding"/>
    <property type="evidence" value="ECO:0007669"/>
    <property type="project" value="InterPro"/>
</dbReference>
<protein>
    <submittedName>
        <fullName evidence="2">Uncharacterized protein</fullName>
    </submittedName>
</protein>
<sequence>MTSTHTQYIDYGEEMWKEQCKALVKDMELYHQDTRNNFNRVLDWLHEWACS</sequence>
<dbReference type="EMBL" id="KQ255784">
    <property type="protein sequence ID" value="KNC69330.1"/>
    <property type="molecule type" value="Genomic_DNA"/>
</dbReference>
<dbReference type="OrthoDB" id="10249672at2759"/>
<dbReference type="InterPro" id="IPR004493">
    <property type="entry name" value="Leu-tRNA-synth_Ia_arc/euk"/>
</dbReference>
<evidence type="ECO:0000256" key="1">
    <source>
        <dbReference type="ARBA" id="ARBA00005594"/>
    </source>
</evidence>
<comment type="similarity">
    <text evidence="1">Belongs to the class-I aminoacyl-tRNA synthetase family.</text>
</comment>
<dbReference type="PANTHER" id="PTHR45794:SF1">
    <property type="entry name" value="LEUCINE--TRNA LIGASE, CYTOPLASMIC"/>
    <property type="match status" value="1"/>
</dbReference>
<dbReference type="Gene3D" id="3.40.50.620">
    <property type="entry name" value="HUPs"/>
    <property type="match status" value="1"/>
</dbReference>
<keyword evidence="3" id="KW-1185">Reference proteome</keyword>
<dbReference type="AlphaFoldDB" id="A0A0L0EY35"/>
<dbReference type="GeneID" id="25918664"/>
<dbReference type="Proteomes" id="UP000054560">
    <property type="component" value="Unassembled WGS sequence"/>
</dbReference>
<proteinExistence type="inferred from homology"/>
<dbReference type="PANTHER" id="PTHR45794">
    <property type="entry name" value="LEUCYL-TRNA SYNTHETASE"/>
    <property type="match status" value="1"/>
</dbReference>
<dbReference type="GO" id="GO:0004823">
    <property type="term" value="F:leucine-tRNA ligase activity"/>
    <property type="evidence" value="ECO:0007669"/>
    <property type="project" value="InterPro"/>
</dbReference>
<reference evidence="2 3" key="1">
    <citation type="submission" date="2011-02" db="EMBL/GenBank/DDBJ databases">
        <title>The Genome Sequence of Sphaeroforma arctica JP610.</title>
        <authorList>
            <consortium name="The Broad Institute Genome Sequencing Platform"/>
            <person name="Russ C."/>
            <person name="Cuomo C."/>
            <person name="Young S.K."/>
            <person name="Zeng Q."/>
            <person name="Gargeya S."/>
            <person name="Alvarado L."/>
            <person name="Berlin A."/>
            <person name="Chapman S.B."/>
            <person name="Chen Z."/>
            <person name="Freedman E."/>
            <person name="Gellesch M."/>
            <person name="Goldberg J."/>
            <person name="Griggs A."/>
            <person name="Gujja S."/>
            <person name="Heilman E."/>
            <person name="Heiman D."/>
            <person name="Howarth C."/>
            <person name="Mehta T."/>
            <person name="Neiman D."/>
            <person name="Pearson M."/>
            <person name="Roberts A."/>
            <person name="Saif S."/>
            <person name="Shea T."/>
            <person name="Shenoy N."/>
            <person name="Sisk P."/>
            <person name="Stolte C."/>
            <person name="Sykes S."/>
            <person name="White J."/>
            <person name="Yandava C."/>
            <person name="Burger G."/>
            <person name="Gray M.W."/>
            <person name="Holland P.W.H."/>
            <person name="King N."/>
            <person name="Lang F.B.F."/>
            <person name="Roger A.J."/>
            <person name="Ruiz-Trillo I."/>
            <person name="Haas B."/>
            <person name="Nusbaum C."/>
            <person name="Birren B."/>
        </authorList>
    </citation>
    <scope>NUCLEOTIDE SEQUENCE [LARGE SCALE GENOMIC DNA]</scope>
    <source>
        <strain evidence="2 3">JP610</strain>
    </source>
</reference>
<accession>A0A0L0EY35</accession>
<organism evidence="2 3">
    <name type="scientific">Sphaeroforma arctica JP610</name>
    <dbReference type="NCBI Taxonomy" id="667725"/>
    <lineage>
        <taxon>Eukaryota</taxon>
        <taxon>Ichthyosporea</taxon>
        <taxon>Ichthyophonida</taxon>
        <taxon>Sphaeroforma</taxon>
    </lineage>
</organism>
<name>A0A0L0EY35_9EUKA</name>
<feature type="non-terminal residue" evidence="2">
    <location>
        <position position="51"/>
    </location>
</feature>
<dbReference type="RefSeq" id="XP_014143232.1">
    <property type="nucleotide sequence ID" value="XM_014287757.1"/>
</dbReference>
<evidence type="ECO:0000313" key="2">
    <source>
        <dbReference type="EMBL" id="KNC69330.1"/>
    </source>
</evidence>
<dbReference type="STRING" id="667725.A0A0L0EY35"/>